<reference evidence="7" key="1">
    <citation type="journal article" date="2019" name="Environ. Microbiol.">
        <title>Fungal ecological strategies reflected in gene transcription - a case study of two litter decomposers.</title>
        <authorList>
            <person name="Barbi F."/>
            <person name="Kohler A."/>
            <person name="Barry K."/>
            <person name="Baskaran P."/>
            <person name="Daum C."/>
            <person name="Fauchery L."/>
            <person name="Ihrmark K."/>
            <person name="Kuo A."/>
            <person name="LaButti K."/>
            <person name="Lipzen A."/>
            <person name="Morin E."/>
            <person name="Grigoriev I.V."/>
            <person name="Henrissat B."/>
            <person name="Lindahl B."/>
            <person name="Martin F."/>
        </authorList>
    </citation>
    <scope>NUCLEOTIDE SEQUENCE</scope>
    <source>
        <strain evidence="7">JB14</strain>
    </source>
</reference>
<keyword evidence="1" id="KW-0597">Phosphoprotein</keyword>
<feature type="region of interest" description="Disordered" evidence="3">
    <location>
        <begin position="828"/>
        <end position="872"/>
    </location>
</feature>
<dbReference type="InterPro" id="IPR052233">
    <property type="entry name" value="Rho-type_GEFs"/>
</dbReference>
<keyword evidence="8" id="KW-1185">Reference proteome</keyword>
<feature type="compositionally biased region" description="Low complexity" evidence="3">
    <location>
        <begin position="854"/>
        <end position="872"/>
    </location>
</feature>
<dbReference type="Pfam" id="PF00621">
    <property type="entry name" value="RhoGEF"/>
    <property type="match status" value="2"/>
</dbReference>
<sequence length="1822" mass="197226">MAEYEDYTSYSQHGYLSEPQPNASSSSSNSSSNSSPTPPYGESSYSSSSSNSSATTIPPPPPLIPPPPPPPMLPGAGGGDDLEVLFDKVWTGYGAAGVSPPNGSVSPPRSPTGTVNGRTTTNGYPTQLTHRHRMSSTSGISGTSSGSSTTPGGGGRRPLPLPPGPGGLGPTSTPSSATLPPLSAVPGSAGVGGMDSPISTPVSTRGRQLPSAPAPGGAARGMGVAGAGSPTSMYSPGAYFDGYGPPSALSAHYAAAGGYPSSSTPIASPGYASSENPYDVGRPVDDGEEIVYWDDDDHLHHPGAPRPDSNPNNPNYSYTYNDIPSPSPYDDEDALSTFSYSSSTSPSRFINLSLLSHIAVQLKDLIPLSTHIKSSIPYPRSFLGRDIVSTIQQLIQRELAVGHGIHTNDRRVALAVARSLQEQLWFFEVEWGGGTVRDGVEDVYMFLADLDGGGESSSSTQDQGGELTELPTGIITALTKCYSPDCVEGTKCYSPRCPRKGDSSMLGGPPPTIANPSPTALEAGPSSASPYRNGASPTSFDASSSSAALNRNASWTGAGSSIGGGAGGSWGAGGTFGVAKGDWISSVPREVLSSLPESEVQRQTIIHTLISREEQYLADLDMIEAVFIKPLKDAKPWVIRARGPPSTNSKTNGTVNGISYNGINTTTGLGGGGGGFSNGFPSSVSQDDHFLHDNDGPGGLGGLGGGMGEEDVDANATHTFISVVFSNILDVRETNRRLLEMLYIRQREEGVVVRRVGDIFLHAATELFRVVYPIYLSGWWEAERVLREEMEHSSSQGGGFGETGPAGEVSFKTWVENANRQAQQLQLTYTSAPSGGTSRSSYEGTDTDIDTYGSSSNPSSNTNTNLSLANSKSHPPTLHSLLTLPIQHLQKYAILLNGILEQTSDGNPDAEYLHEAVEALGGLRAVAQLRTFQTAMGVGVPGKWEWFDLVGKDLAGKDLRESLGINKRESKRQSIIFELIKGEMAYVKDLENIDVMYIRPLLEADPPIIPRDRLESFVQDVFHNFAQLHAYHRGLVEKFHEIQRKEHPVIRTITAAVFDAALNFRDAYMEYIPNYPIAAYRIDDEMANNPAFKTFVEQCVRHPSAHRLDMKSFINRPIPRLLRYELLLKGILDETPAEHEDRVEIPQVLEVIKAIGKDSEPGVVSAKQKVELWRYNSNIVFKPGEWIDMDLLDKNRSLIHAGRLLRQPEGGLDWSSGWSELFVLLFDNYLVMTKAREKDGITKYFVNRRPIPLDLLTLVNFTDPPTQRGAGLLRNLRGGERHNTTDNNTASPSLSTPSASSSPPIANTSGNSTGLNAPNSGSNADRTDPRSVYPFTLHHNGRMGGNYILYAESPFSRQEWKDKLEEAVGLRKVVQESNKVFEIETLSMDTFLVPTMLPGGGNAGGSGGGVGPAYENSFTGKVTCSVPFNTPDGRGLVAIGCAEGVWIGFRHDSRSMRRVLHLKMVTQCAMLEDFGIFLVLADKSLFAYHIEALVPSSPSSSHSAQTPQKLSGNKDVYFFSVGTLHGRTLVIYMKKKGLDSIFHVVEPVTERINERTKAPAGLMGSRFGFRQAKSDWFRAYREFFLPSESYDLIFLKVKIAILCAKGFEIMDLMDLQSVTIPQREDPRHAPLAKRWEGCRPLGMFRSTDEEFLLCYTEFGLYVNKHGDPSRHTGSIEWEGTAERVALHPPYILLFDTRFIEVRHVQTGRLAQIIPGNDVRCLWDGRGAHMPSAQTPGANDSDEHIVQEARVHAVMNADPATRNGVNGGARLSRAVAQHVFELIPTIPLYLPGSLASPSTMTYFPPSFSPPHSPSLRPNTIYRS</sequence>
<dbReference type="PROSITE" id="PS50003">
    <property type="entry name" value="PH_DOMAIN"/>
    <property type="match status" value="1"/>
</dbReference>
<dbReference type="OrthoDB" id="2272012at2759"/>
<evidence type="ECO:0000259" key="4">
    <source>
        <dbReference type="PROSITE" id="PS50003"/>
    </source>
</evidence>
<dbReference type="SUPFAM" id="SSF50729">
    <property type="entry name" value="PH domain-like"/>
    <property type="match status" value="1"/>
</dbReference>
<feature type="compositionally biased region" description="Low complexity" evidence="3">
    <location>
        <begin position="170"/>
        <end position="182"/>
    </location>
</feature>
<dbReference type="Gene3D" id="1.20.900.10">
    <property type="entry name" value="Dbl homology (DH) domain"/>
    <property type="match status" value="3"/>
</dbReference>
<accession>A0A6A4GN19</accession>
<dbReference type="InterPro" id="IPR041675">
    <property type="entry name" value="PH_5"/>
</dbReference>
<keyword evidence="2" id="KW-0344">Guanine-nucleotide releasing factor</keyword>
<feature type="compositionally biased region" description="Polar residues" evidence="3">
    <location>
        <begin position="8"/>
        <end position="23"/>
    </location>
</feature>
<feature type="region of interest" description="Disordered" evidence="3">
    <location>
        <begin position="1"/>
        <end position="223"/>
    </location>
</feature>
<dbReference type="InterPro" id="IPR001849">
    <property type="entry name" value="PH_domain"/>
</dbReference>
<gene>
    <name evidence="7" type="ORF">BT96DRAFT_1026145</name>
</gene>
<dbReference type="Pfam" id="PF00780">
    <property type="entry name" value="CNH"/>
    <property type="match status" value="1"/>
</dbReference>
<dbReference type="SMART" id="SM00233">
    <property type="entry name" value="PH"/>
    <property type="match status" value="1"/>
</dbReference>
<evidence type="ECO:0000259" key="6">
    <source>
        <dbReference type="PROSITE" id="PS50219"/>
    </source>
</evidence>
<feature type="compositionally biased region" description="Low complexity" evidence="3">
    <location>
        <begin position="97"/>
        <end position="123"/>
    </location>
</feature>
<feature type="compositionally biased region" description="Polar residues" evidence="3">
    <location>
        <begin position="828"/>
        <end position="844"/>
    </location>
</feature>
<dbReference type="SMART" id="SM00036">
    <property type="entry name" value="CNH"/>
    <property type="match status" value="1"/>
</dbReference>
<dbReference type="PROSITE" id="PS50010">
    <property type="entry name" value="DH_2"/>
    <property type="match status" value="2"/>
</dbReference>
<feature type="region of interest" description="Disordered" evidence="3">
    <location>
        <begin position="1269"/>
        <end position="1331"/>
    </location>
</feature>
<feature type="domain" description="DH" evidence="5">
    <location>
        <begin position="601"/>
        <end position="920"/>
    </location>
</feature>
<proteinExistence type="predicted"/>
<dbReference type="PANTHER" id="PTHR46572">
    <property type="entry name" value="RHO1 GDP-GTP EXCHANGE PROTEIN 1-RELATED"/>
    <property type="match status" value="1"/>
</dbReference>
<dbReference type="SMART" id="SM00325">
    <property type="entry name" value="RhoGEF"/>
    <property type="match status" value="1"/>
</dbReference>
<feature type="compositionally biased region" description="Low complexity" evidence="3">
    <location>
        <begin position="307"/>
        <end position="322"/>
    </location>
</feature>
<evidence type="ECO:0000256" key="2">
    <source>
        <dbReference type="ARBA" id="ARBA00022658"/>
    </source>
</evidence>
<protein>
    <submittedName>
        <fullName evidence="7">Dbl homology domain-containing protein</fullName>
    </submittedName>
</protein>
<feature type="compositionally biased region" description="Polar residues" evidence="3">
    <location>
        <begin position="197"/>
        <end position="206"/>
    </location>
</feature>
<dbReference type="Proteomes" id="UP000799118">
    <property type="component" value="Unassembled WGS sequence"/>
</dbReference>
<evidence type="ECO:0000259" key="5">
    <source>
        <dbReference type="PROSITE" id="PS50010"/>
    </source>
</evidence>
<dbReference type="InterPro" id="IPR011993">
    <property type="entry name" value="PH-like_dom_sf"/>
</dbReference>
<dbReference type="PANTHER" id="PTHR46572:SF1">
    <property type="entry name" value="RHO1 GUANINE NUCLEOTIDE EXCHANGE FACTOR TUS1"/>
    <property type="match status" value="1"/>
</dbReference>
<dbReference type="PROSITE" id="PS50219">
    <property type="entry name" value="CNH"/>
    <property type="match status" value="1"/>
</dbReference>
<feature type="compositionally biased region" description="Low complexity" evidence="3">
    <location>
        <begin position="1287"/>
        <end position="1309"/>
    </location>
</feature>
<feature type="domain" description="CNH" evidence="6">
    <location>
        <begin position="1419"/>
        <end position="1728"/>
    </location>
</feature>
<evidence type="ECO:0000313" key="8">
    <source>
        <dbReference type="Proteomes" id="UP000799118"/>
    </source>
</evidence>
<feature type="compositionally biased region" description="Low complexity" evidence="3">
    <location>
        <begin position="135"/>
        <end position="150"/>
    </location>
</feature>
<feature type="domain" description="DH" evidence="5">
    <location>
        <begin position="971"/>
        <end position="1162"/>
    </location>
</feature>
<dbReference type="EMBL" id="ML769858">
    <property type="protein sequence ID" value="KAE9386667.1"/>
    <property type="molecule type" value="Genomic_DNA"/>
</dbReference>
<dbReference type="CDD" id="cd00160">
    <property type="entry name" value="RhoGEF"/>
    <property type="match status" value="1"/>
</dbReference>
<organism evidence="7 8">
    <name type="scientific">Gymnopus androsaceus JB14</name>
    <dbReference type="NCBI Taxonomy" id="1447944"/>
    <lineage>
        <taxon>Eukaryota</taxon>
        <taxon>Fungi</taxon>
        <taxon>Dikarya</taxon>
        <taxon>Basidiomycota</taxon>
        <taxon>Agaricomycotina</taxon>
        <taxon>Agaricomycetes</taxon>
        <taxon>Agaricomycetidae</taxon>
        <taxon>Agaricales</taxon>
        <taxon>Marasmiineae</taxon>
        <taxon>Omphalotaceae</taxon>
        <taxon>Gymnopus</taxon>
    </lineage>
</organism>
<dbReference type="SUPFAM" id="SSF48065">
    <property type="entry name" value="DBL homology domain (DH-domain)"/>
    <property type="match status" value="2"/>
</dbReference>
<feature type="compositionally biased region" description="Low complexity" evidence="3">
    <location>
        <begin position="24"/>
        <end position="56"/>
    </location>
</feature>
<dbReference type="InterPro" id="IPR001180">
    <property type="entry name" value="CNH_dom"/>
</dbReference>
<dbReference type="Pfam" id="PF15405">
    <property type="entry name" value="PH_5"/>
    <property type="match status" value="1"/>
</dbReference>
<dbReference type="InterPro" id="IPR000219">
    <property type="entry name" value="DH_dom"/>
</dbReference>
<feature type="region of interest" description="Disordered" evidence="3">
    <location>
        <begin position="295"/>
        <end position="324"/>
    </location>
</feature>
<feature type="domain" description="PH" evidence="4">
    <location>
        <begin position="1197"/>
        <end position="1369"/>
    </location>
</feature>
<evidence type="ECO:0000256" key="1">
    <source>
        <dbReference type="ARBA" id="ARBA00022553"/>
    </source>
</evidence>
<feature type="compositionally biased region" description="Polar residues" evidence="3">
    <location>
        <begin position="1310"/>
        <end position="1324"/>
    </location>
</feature>
<dbReference type="InterPro" id="IPR035899">
    <property type="entry name" value="DBL_dom_sf"/>
</dbReference>
<name>A0A6A4GN19_9AGAR</name>
<evidence type="ECO:0000313" key="7">
    <source>
        <dbReference type="EMBL" id="KAE9386667.1"/>
    </source>
</evidence>
<evidence type="ECO:0000256" key="3">
    <source>
        <dbReference type="SAM" id="MobiDB-lite"/>
    </source>
</evidence>
<dbReference type="Gene3D" id="2.30.29.30">
    <property type="entry name" value="Pleckstrin-homology domain (PH domain)/Phosphotyrosine-binding domain (PTB)"/>
    <property type="match status" value="1"/>
</dbReference>
<dbReference type="GO" id="GO:0005085">
    <property type="term" value="F:guanyl-nucleotide exchange factor activity"/>
    <property type="evidence" value="ECO:0007669"/>
    <property type="project" value="UniProtKB-KW"/>
</dbReference>
<feature type="compositionally biased region" description="Pro residues" evidence="3">
    <location>
        <begin position="57"/>
        <end position="73"/>
    </location>
</feature>
<feature type="region of interest" description="Disordered" evidence="3">
    <location>
        <begin position="501"/>
        <end position="543"/>
    </location>
</feature>